<evidence type="ECO:0000256" key="2">
    <source>
        <dbReference type="SAM" id="SignalP"/>
    </source>
</evidence>
<dbReference type="Gene3D" id="3.40.190.150">
    <property type="entry name" value="Bordetella uptake gene, domain 1"/>
    <property type="match status" value="1"/>
</dbReference>
<dbReference type="PANTHER" id="PTHR42928:SF5">
    <property type="entry name" value="BLR1237 PROTEIN"/>
    <property type="match status" value="1"/>
</dbReference>
<feature type="signal peptide" evidence="2">
    <location>
        <begin position="1"/>
        <end position="28"/>
    </location>
</feature>
<keyword evidence="2" id="KW-0732">Signal</keyword>
<dbReference type="Proteomes" id="UP000606490">
    <property type="component" value="Unassembled WGS sequence"/>
</dbReference>
<gene>
    <name evidence="3" type="ORF">JMJ55_23200</name>
</gene>
<evidence type="ECO:0000313" key="4">
    <source>
        <dbReference type="Proteomes" id="UP000606490"/>
    </source>
</evidence>
<dbReference type="PIRSF" id="PIRSF017082">
    <property type="entry name" value="YflP"/>
    <property type="match status" value="1"/>
</dbReference>
<dbReference type="RefSeq" id="WP_202827996.1">
    <property type="nucleotide sequence ID" value="NZ_JAEUXJ010000013.1"/>
</dbReference>
<evidence type="ECO:0000313" key="3">
    <source>
        <dbReference type="EMBL" id="MBL6458249.1"/>
    </source>
</evidence>
<keyword evidence="4" id="KW-1185">Reference proteome</keyword>
<proteinExistence type="inferred from homology"/>
<dbReference type="InterPro" id="IPR042100">
    <property type="entry name" value="Bug_dom1"/>
</dbReference>
<name>A0ABS1V9B0_9PROT</name>
<comment type="caution">
    <text evidence="3">The sequence shown here is derived from an EMBL/GenBank/DDBJ whole genome shotgun (WGS) entry which is preliminary data.</text>
</comment>
<accession>A0ABS1V9B0</accession>
<feature type="chain" id="PRO_5045480662" evidence="2">
    <location>
        <begin position="29"/>
        <end position="329"/>
    </location>
</feature>
<dbReference type="Gene3D" id="3.40.190.10">
    <property type="entry name" value="Periplasmic binding protein-like II"/>
    <property type="match status" value="1"/>
</dbReference>
<dbReference type="Pfam" id="PF03401">
    <property type="entry name" value="TctC"/>
    <property type="match status" value="1"/>
</dbReference>
<sequence>MTRPLLGRRAATLLALNLAALGAGQARGESDFPNQPVRLVVPQSAGSGGDVVARLLVESMGRALGQPVIVDNRPGANGVTATSYLKQQRADGTTLMLAGVSMMSFNPHLYRSLPYDPLRDFTYVAPVVDTPFVLVASRKSGITNLGQLIERAKAAPGEITFASAGIGNSTHLSTEMMADRAGIRLLHVPYNGSGPALTSVVSGETELMTSVLGPALPLIRDGQVTALAVVRRQRTSQIPDVPTLQELGVDAPIMPGWFALVGPAAMPAGPVARLNAAVRSALGEAAVQRRLAEMDLEAMEGSPDSIRQRVESDSAIWGRFIREHGLRID</sequence>
<evidence type="ECO:0000256" key="1">
    <source>
        <dbReference type="ARBA" id="ARBA00006987"/>
    </source>
</evidence>
<organism evidence="3 4">
    <name type="scientific">Belnapia mucosa</name>
    <dbReference type="NCBI Taxonomy" id="2804532"/>
    <lineage>
        <taxon>Bacteria</taxon>
        <taxon>Pseudomonadati</taxon>
        <taxon>Pseudomonadota</taxon>
        <taxon>Alphaproteobacteria</taxon>
        <taxon>Acetobacterales</taxon>
        <taxon>Roseomonadaceae</taxon>
        <taxon>Belnapia</taxon>
    </lineage>
</organism>
<dbReference type="SUPFAM" id="SSF53850">
    <property type="entry name" value="Periplasmic binding protein-like II"/>
    <property type="match status" value="1"/>
</dbReference>
<dbReference type="CDD" id="cd07012">
    <property type="entry name" value="PBP2_Bug_TTT"/>
    <property type="match status" value="1"/>
</dbReference>
<dbReference type="InterPro" id="IPR005064">
    <property type="entry name" value="BUG"/>
</dbReference>
<dbReference type="PANTHER" id="PTHR42928">
    <property type="entry name" value="TRICARBOXYLATE-BINDING PROTEIN"/>
    <property type="match status" value="1"/>
</dbReference>
<comment type="similarity">
    <text evidence="1">Belongs to the UPF0065 (bug) family.</text>
</comment>
<reference evidence="3 4" key="1">
    <citation type="submission" date="2021-01" db="EMBL/GenBank/DDBJ databases">
        <title>Belnapia mucosa sp. nov. and Belnapia arida sp. nov., isolated from the Tabernas Desert (Almeria, Spain).</title>
        <authorList>
            <person name="Molina-Menor E."/>
            <person name="Vidal-Verdu A."/>
            <person name="Calonge A."/>
            <person name="Satari L."/>
            <person name="Pereto Magraner J."/>
            <person name="Porcar Miralles M."/>
        </authorList>
    </citation>
    <scope>NUCLEOTIDE SEQUENCE [LARGE SCALE GENOMIC DNA]</scope>
    <source>
        <strain evidence="3 4">T6</strain>
    </source>
</reference>
<protein>
    <submittedName>
        <fullName evidence="3">Tripartite tricarboxylate transporter substrate binding protein</fullName>
    </submittedName>
</protein>
<dbReference type="EMBL" id="JAEUXJ010000013">
    <property type="protein sequence ID" value="MBL6458249.1"/>
    <property type="molecule type" value="Genomic_DNA"/>
</dbReference>